<feature type="transmembrane region" description="Helical" evidence="10">
    <location>
        <begin position="146"/>
        <end position="167"/>
    </location>
</feature>
<evidence type="ECO:0000256" key="5">
    <source>
        <dbReference type="ARBA" id="ARBA00022692"/>
    </source>
</evidence>
<gene>
    <name evidence="11" type="ORF">J2S11_001543</name>
</gene>
<feature type="transmembrane region" description="Helical" evidence="10">
    <location>
        <begin position="210"/>
        <end position="233"/>
    </location>
</feature>
<comment type="subcellular location">
    <subcellularLocation>
        <location evidence="1">Cell membrane</location>
        <topology evidence="1">Multi-pass membrane protein</topology>
    </subcellularLocation>
</comment>
<keyword evidence="2" id="KW-0813">Transport</keyword>
<evidence type="ECO:0000256" key="7">
    <source>
        <dbReference type="ARBA" id="ARBA00022989"/>
    </source>
</evidence>
<feature type="transmembrane region" description="Helical" evidence="10">
    <location>
        <begin position="245"/>
        <end position="266"/>
    </location>
</feature>
<feature type="transmembrane region" description="Helical" evidence="10">
    <location>
        <begin position="62"/>
        <end position="83"/>
    </location>
</feature>
<dbReference type="PANTHER" id="PTHR32024">
    <property type="entry name" value="TRK SYSTEM POTASSIUM UPTAKE PROTEIN TRKG-RELATED"/>
    <property type="match status" value="1"/>
</dbReference>
<keyword evidence="4" id="KW-0633">Potassium transport</keyword>
<feature type="transmembrane region" description="Helical" evidence="10">
    <location>
        <begin position="95"/>
        <end position="119"/>
    </location>
</feature>
<reference evidence="11 12" key="1">
    <citation type="submission" date="2023-07" db="EMBL/GenBank/DDBJ databases">
        <title>Genomic Encyclopedia of Type Strains, Phase IV (KMG-IV): sequencing the most valuable type-strain genomes for metagenomic binning, comparative biology and taxonomic classification.</title>
        <authorList>
            <person name="Goeker M."/>
        </authorList>
    </citation>
    <scope>NUCLEOTIDE SEQUENCE [LARGE SCALE GENOMIC DNA]</scope>
    <source>
        <strain evidence="11 12">DSM 12751</strain>
    </source>
</reference>
<keyword evidence="3" id="KW-1003">Cell membrane</keyword>
<dbReference type="Pfam" id="PF02386">
    <property type="entry name" value="TrkH"/>
    <property type="match status" value="1"/>
</dbReference>
<sequence>MSANDKDEVYTKSTHEPLNKVMKRIRSDISPPQFILIVFMILIFVGGGLLALPISASSGQSVGILDAFFTAVSAVCVNGLVVLDTGSTFSTFGQVVIMILIQIGGLGFMTFGVMVAILLGQRIGLRQRLILQQTTQSTSTQGMVKLSLHMALIAFVFEAIATAILTLRWQADLGLGQAIYYALFHSISAFNNAGFALWEDSLSQYVGDPIVNLTIITLFIIGGLGYIVVVDVIRKRSWRKLSLHSKVVLLASAILSIAGFLVIFLLESWNPATFSTLSLGEQSASAFFQSVTPRSAGFNTLDISQMLTASQFFIIILMFIGAASGGTGGGIKVNTFVVLILATLNTFRGGGQIHAFERKIAQDTVMRALAVVISSIACVLIVALLLTVTENLLEEHFLDILFEATSAFSTTGLSMGLTNELSPIGKIIVMITMFVGRLGPLTLAFALSQKKRASRIGYPEDHLLIG</sequence>
<evidence type="ECO:0000256" key="9">
    <source>
        <dbReference type="ARBA" id="ARBA00023136"/>
    </source>
</evidence>
<evidence type="ECO:0000256" key="2">
    <source>
        <dbReference type="ARBA" id="ARBA00022448"/>
    </source>
</evidence>
<feature type="transmembrane region" description="Helical" evidence="10">
    <location>
        <begin position="34"/>
        <end position="56"/>
    </location>
</feature>
<keyword evidence="12" id="KW-1185">Reference proteome</keyword>
<keyword evidence="5 10" id="KW-0812">Transmembrane</keyword>
<evidence type="ECO:0000256" key="6">
    <source>
        <dbReference type="ARBA" id="ARBA00022958"/>
    </source>
</evidence>
<dbReference type="PANTHER" id="PTHR32024:SF1">
    <property type="entry name" value="KTR SYSTEM POTASSIUM UPTAKE PROTEIN B"/>
    <property type="match status" value="1"/>
</dbReference>
<keyword evidence="8" id="KW-0406">Ion transport</keyword>
<dbReference type="Proteomes" id="UP001235840">
    <property type="component" value="Unassembled WGS sequence"/>
</dbReference>
<feature type="transmembrane region" description="Helical" evidence="10">
    <location>
        <begin position="427"/>
        <end position="447"/>
    </location>
</feature>
<dbReference type="InterPro" id="IPR004772">
    <property type="entry name" value="TrkH"/>
</dbReference>
<name>A0ABT9VXC6_9BACI</name>
<keyword evidence="9 10" id="KW-0472">Membrane</keyword>
<evidence type="ECO:0000256" key="3">
    <source>
        <dbReference type="ARBA" id="ARBA00022475"/>
    </source>
</evidence>
<dbReference type="InterPro" id="IPR003445">
    <property type="entry name" value="Cat_transpt"/>
</dbReference>
<feature type="transmembrane region" description="Helical" evidence="10">
    <location>
        <begin position="179"/>
        <end position="198"/>
    </location>
</feature>
<keyword evidence="6" id="KW-0630">Potassium</keyword>
<dbReference type="NCBIfam" id="TIGR00933">
    <property type="entry name" value="2a38"/>
    <property type="match status" value="1"/>
</dbReference>
<dbReference type="EMBL" id="JAUSTY010000005">
    <property type="protein sequence ID" value="MDQ0165642.1"/>
    <property type="molecule type" value="Genomic_DNA"/>
</dbReference>
<evidence type="ECO:0000313" key="12">
    <source>
        <dbReference type="Proteomes" id="UP001235840"/>
    </source>
</evidence>
<evidence type="ECO:0000256" key="10">
    <source>
        <dbReference type="SAM" id="Phobius"/>
    </source>
</evidence>
<organism evidence="11 12">
    <name type="scientific">Caldalkalibacillus horti</name>
    <dbReference type="NCBI Taxonomy" id="77523"/>
    <lineage>
        <taxon>Bacteria</taxon>
        <taxon>Bacillati</taxon>
        <taxon>Bacillota</taxon>
        <taxon>Bacilli</taxon>
        <taxon>Bacillales</taxon>
        <taxon>Bacillaceae</taxon>
        <taxon>Caldalkalibacillus</taxon>
    </lineage>
</organism>
<keyword evidence="7 10" id="KW-1133">Transmembrane helix</keyword>
<accession>A0ABT9VXC6</accession>
<feature type="transmembrane region" description="Helical" evidence="10">
    <location>
        <begin position="365"/>
        <end position="388"/>
    </location>
</feature>
<evidence type="ECO:0000256" key="8">
    <source>
        <dbReference type="ARBA" id="ARBA00023065"/>
    </source>
</evidence>
<evidence type="ECO:0000256" key="4">
    <source>
        <dbReference type="ARBA" id="ARBA00022538"/>
    </source>
</evidence>
<evidence type="ECO:0000256" key="1">
    <source>
        <dbReference type="ARBA" id="ARBA00004651"/>
    </source>
</evidence>
<protein>
    <submittedName>
        <fullName evidence="11">Trk system potassium uptake protein TrkH</fullName>
    </submittedName>
</protein>
<evidence type="ECO:0000313" key="11">
    <source>
        <dbReference type="EMBL" id="MDQ0165642.1"/>
    </source>
</evidence>
<proteinExistence type="predicted"/>
<feature type="transmembrane region" description="Helical" evidence="10">
    <location>
        <begin position="312"/>
        <end position="344"/>
    </location>
</feature>
<comment type="caution">
    <text evidence="11">The sequence shown here is derived from an EMBL/GenBank/DDBJ whole genome shotgun (WGS) entry which is preliminary data.</text>
</comment>